<dbReference type="EMBL" id="BRXY01000022">
    <property type="protein sequence ID" value="GMH53799.1"/>
    <property type="molecule type" value="Genomic_DNA"/>
</dbReference>
<protein>
    <recommendedName>
        <fullName evidence="2">Splicing factor Cactin</fullName>
    </recommendedName>
</protein>
<feature type="region of interest" description="Disordered" evidence="4">
    <location>
        <begin position="134"/>
        <end position="174"/>
    </location>
</feature>
<dbReference type="SMART" id="SM01050">
    <property type="entry name" value="CactinC_cactus"/>
    <property type="match status" value="1"/>
</dbReference>
<accession>A0A9W6ZNM8</accession>
<comment type="similarity">
    <text evidence="1">Belongs to the CACTIN family.</text>
</comment>
<gene>
    <name evidence="7" type="ORF">TrST_g8085</name>
</gene>
<dbReference type="OrthoDB" id="265955at2759"/>
<dbReference type="GO" id="GO:0005681">
    <property type="term" value="C:spliceosomal complex"/>
    <property type="evidence" value="ECO:0007669"/>
    <property type="project" value="TreeGrafter"/>
</dbReference>
<feature type="compositionally biased region" description="Low complexity" evidence="4">
    <location>
        <begin position="36"/>
        <end position="47"/>
    </location>
</feature>
<comment type="caution">
    <text evidence="7">The sequence shown here is derived from an EMBL/GenBank/DDBJ whole genome shotgun (WGS) entry which is preliminary data.</text>
</comment>
<dbReference type="Proteomes" id="UP001165085">
    <property type="component" value="Unassembled WGS sequence"/>
</dbReference>
<feature type="compositionally biased region" description="Basic and acidic residues" evidence="4">
    <location>
        <begin position="134"/>
        <end position="150"/>
    </location>
</feature>
<keyword evidence="3" id="KW-0175">Coiled coil</keyword>
<feature type="compositionally biased region" description="Low complexity" evidence="4">
    <location>
        <begin position="7"/>
        <end position="26"/>
    </location>
</feature>
<evidence type="ECO:0000259" key="5">
    <source>
        <dbReference type="Pfam" id="PF09732"/>
    </source>
</evidence>
<feature type="compositionally biased region" description="Polar residues" evidence="4">
    <location>
        <begin position="161"/>
        <end position="174"/>
    </location>
</feature>
<dbReference type="InterPro" id="IPR019134">
    <property type="entry name" value="Cactin_C"/>
</dbReference>
<feature type="compositionally biased region" description="Basic and acidic residues" evidence="4">
    <location>
        <begin position="474"/>
        <end position="485"/>
    </location>
</feature>
<feature type="compositionally biased region" description="Acidic residues" evidence="4">
    <location>
        <begin position="488"/>
        <end position="502"/>
    </location>
</feature>
<feature type="region of interest" description="Disordered" evidence="4">
    <location>
        <begin position="462"/>
        <end position="512"/>
    </location>
</feature>
<feature type="domain" description="Splicing factor cactin central" evidence="6">
    <location>
        <begin position="234"/>
        <end position="444"/>
    </location>
</feature>
<feature type="domain" description="Splicing factor Cactin C-terminal" evidence="5">
    <location>
        <begin position="511"/>
        <end position="634"/>
    </location>
</feature>
<feature type="compositionally biased region" description="Basic residues" evidence="4">
    <location>
        <begin position="70"/>
        <end position="102"/>
    </location>
</feature>
<organism evidence="7 8">
    <name type="scientific">Triparma strigata</name>
    <dbReference type="NCBI Taxonomy" id="1606541"/>
    <lineage>
        <taxon>Eukaryota</taxon>
        <taxon>Sar</taxon>
        <taxon>Stramenopiles</taxon>
        <taxon>Ochrophyta</taxon>
        <taxon>Bolidophyceae</taxon>
        <taxon>Parmales</taxon>
        <taxon>Triparmaceae</taxon>
        <taxon>Triparma</taxon>
    </lineage>
</organism>
<keyword evidence="8" id="KW-1185">Reference proteome</keyword>
<evidence type="ECO:0000259" key="6">
    <source>
        <dbReference type="Pfam" id="PF10312"/>
    </source>
</evidence>
<dbReference type="Pfam" id="PF09732">
    <property type="entry name" value="CactinC_cactus"/>
    <property type="match status" value="1"/>
</dbReference>
<dbReference type="GO" id="GO:0045292">
    <property type="term" value="P:mRNA cis splicing, via spliceosome"/>
    <property type="evidence" value="ECO:0007669"/>
    <property type="project" value="TreeGrafter"/>
</dbReference>
<evidence type="ECO:0000313" key="8">
    <source>
        <dbReference type="Proteomes" id="UP001165085"/>
    </source>
</evidence>
<evidence type="ECO:0000313" key="7">
    <source>
        <dbReference type="EMBL" id="GMH53799.1"/>
    </source>
</evidence>
<reference evidence="8" key="1">
    <citation type="journal article" date="2023" name="Commun. Biol.">
        <title>Genome analysis of Parmales, the sister group of diatoms, reveals the evolutionary specialization of diatoms from phago-mixotrophs to photoautotrophs.</title>
        <authorList>
            <person name="Ban H."/>
            <person name="Sato S."/>
            <person name="Yoshikawa S."/>
            <person name="Yamada K."/>
            <person name="Nakamura Y."/>
            <person name="Ichinomiya M."/>
            <person name="Sato N."/>
            <person name="Blanc-Mathieu R."/>
            <person name="Endo H."/>
            <person name="Kuwata A."/>
            <person name="Ogata H."/>
        </authorList>
    </citation>
    <scope>NUCLEOTIDE SEQUENCE [LARGE SCALE GENOMIC DNA]</scope>
    <source>
        <strain evidence="8">NIES 3701</strain>
    </source>
</reference>
<evidence type="ECO:0000256" key="1">
    <source>
        <dbReference type="ARBA" id="ARBA00006895"/>
    </source>
</evidence>
<dbReference type="PANTHER" id="PTHR21737:SF4">
    <property type="entry name" value="SPLICING FACTOR CACTIN"/>
    <property type="match status" value="1"/>
</dbReference>
<dbReference type="InterPro" id="IPR018816">
    <property type="entry name" value="Cactin_central"/>
</dbReference>
<feature type="coiled-coil region" evidence="3">
    <location>
        <begin position="194"/>
        <end position="238"/>
    </location>
</feature>
<evidence type="ECO:0000256" key="4">
    <source>
        <dbReference type="SAM" id="MobiDB-lite"/>
    </source>
</evidence>
<dbReference type="AlphaFoldDB" id="A0A9W6ZNM8"/>
<dbReference type="GO" id="GO:0005737">
    <property type="term" value="C:cytoplasm"/>
    <property type="evidence" value="ECO:0007669"/>
    <property type="project" value="TreeGrafter"/>
</dbReference>
<sequence>MSEEANDVPTVVDPTVVDTTTLDPTTINSKKKRSRSSSSDSSKGRASPHASTGSGSDSSSDSSSSEEERRKKKKKKKNKKKEKKEKKEKKSKKSKKSKKAKKSSSDPSFPSADSNLGLPAPVISESLLRKLAEKNETLSERKARKERERNAQMAGKFGYSNDENPFNDPNLNESFTWGKKVQTNRGVKVDTSTAADKRKHQEKLVEEIEKVRRRRIEREEEFDEMQRLREEESRLREAAHYDDWQRKEEEFHLAQQHQRTAIRLVEGREKPVDVLAKNVLLFGLSEEEKANKTAVKYKERYNALDEMANLDATLTAPGEFCKNLKLEELIELQADLREYQELEKEVAGSDSSSLLSKYWDALAFVCSDEIAWINGGGSGGNYEKVSADIAKMFSNQSTAALEKMKAEIVTKIHAGAANGDASYWQSVLTQLRVHLAKEVLTKIHNEMLVRQLAKLEEKAKKIRENGGTDEQEKEENPYQEPDKAGADGGDEEDELGEEDEVEVAGGKPQKWASKYKPRKPRYFNRVKTGWDWNKYNQTHYDHDNPPPKVVQGYKFSIFYPDLIDKSKTPQFFVEAADSPEFCILRFHAGPPYEDLAFKILNKEWAKKKKQGYKCVFDRGVLTLFFNFNSHWYRR</sequence>
<evidence type="ECO:0000256" key="3">
    <source>
        <dbReference type="SAM" id="Coils"/>
    </source>
</evidence>
<dbReference type="PANTHER" id="PTHR21737">
    <property type="entry name" value="POLYGLUTAMINE BINDING PROTEIN 1/MARVEL MEMBRANE-ASSOCIATING DOMAIN CONTAINING 3"/>
    <property type="match status" value="1"/>
</dbReference>
<feature type="region of interest" description="Disordered" evidence="4">
    <location>
        <begin position="1"/>
        <end position="120"/>
    </location>
</feature>
<proteinExistence type="inferred from homology"/>
<name>A0A9W6ZNM8_9STRA</name>
<evidence type="ECO:0000256" key="2">
    <source>
        <dbReference type="ARBA" id="ARBA00034534"/>
    </source>
</evidence>
<dbReference type="Pfam" id="PF10312">
    <property type="entry name" value="Cactin_mid"/>
    <property type="match status" value="1"/>
</dbReference>